<accession>A0AC35ESY0</accession>
<sequence>MAHLWLLAICMIFGLSLFTRFTVIARVTTTTKRLTKMPPTTSNVQDLVDDFFYYFAYGSNLLKERIQVQIDGARYEVNGHLPDYELSFVDFGMRWRGAPATIEPIKGSEVWGCIWRVPNSFALELDKQEINYERLNVTVEVPTQKNSDGTIRKIVCRTYRITDPNRKPQQPSPHYKHVIVSGAIEHGLPEYYIEKLKKIQDNGFKGRVELDLEAIRELNALGLTDREVARKYSMSETSSSDTTTTPFQNLAK</sequence>
<dbReference type="WBParaSite" id="PS1159_v2.g10414.t1">
    <property type="protein sequence ID" value="PS1159_v2.g10414.t1"/>
    <property type="gene ID" value="PS1159_v2.g10414"/>
</dbReference>
<organism evidence="1 2">
    <name type="scientific">Panagrolaimus sp. PS1159</name>
    <dbReference type="NCBI Taxonomy" id="55785"/>
    <lineage>
        <taxon>Eukaryota</taxon>
        <taxon>Metazoa</taxon>
        <taxon>Ecdysozoa</taxon>
        <taxon>Nematoda</taxon>
        <taxon>Chromadorea</taxon>
        <taxon>Rhabditida</taxon>
        <taxon>Tylenchina</taxon>
        <taxon>Panagrolaimomorpha</taxon>
        <taxon>Panagrolaimoidea</taxon>
        <taxon>Panagrolaimidae</taxon>
        <taxon>Panagrolaimus</taxon>
    </lineage>
</organism>
<proteinExistence type="predicted"/>
<reference evidence="2" key="1">
    <citation type="submission" date="2022-11" db="UniProtKB">
        <authorList>
            <consortium name="WormBaseParasite"/>
        </authorList>
    </citation>
    <scope>IDENTIFICATION</scope>
</reference>
<dbReference type="Proteomes" id="UP000887580">
    <property type="component" value="Unplaced"/>
</dbReference>
<name>A0AC35ESY0_9BILA</name>
<evidence type="ECO:0000313" key="2">
    <source>
        <dbReference type="WBParaSite" id="PS1159_v2.g10414.t1"/>
    </source>
</evidence>
<protein>
    <submittedName>
        <fullName evidence="2">Gamma-glutamylcyclotransferase</fullName>
    </submittedName>
</protein>
<evidence type="ECO:0000313" key="1">
    <source>
        <dbReference type="Proteomes" id="UP000887580"/>
    </source>
</evidence>